<evidence type="ECO:0000313" key="1">
    <source>
        <dbReference type="EMBL" id="MFC5382269.1"/>
    </source>
</evidence>
<reference evidence="2" key="1">
    <citation type="journal article" date="2019" name="Int. J. Syst. Evol. Microbiol.">
        <title>The Global Catalogue of Microorganisms (GCM) 10K type strain sequencing project: providing services to taxonomists for standard genome sequencing and annotation.</title>
        <authorList>
            <consortium name="The Broad Institute Genomics Platform"/>
            <consortium name="The Broad Institute Genome Sequencing Center for Infectious Disease"/>
            <person name="Wu L."/>
            <person name="Ma J."/>
        </authorList>
    </citation>
    <scope>NUCLEOTIDE SEQUENCE [LARGE SCALE GENOMIC DNA]</scope>
    <source>
        <strain evidence="2">CCUG 43114</strain>
    </source>
</reference>
<organism evidence="1 2">
    <name type="scientific">Aquipuribacter nitratireducens</name>
    <dbReference type="NCBI Taxonomy" id="650104"/>
    <lineage>
        <taxon>Bacteria</taxon>
        <taxon>Bacillati</taxon>
        <taxon>Actinomycetota</taxon>
        <taxon>Actinomycetes</taxon>
        <taxon>Micrococcales</taxon>
        <taxon>Intrasporangiaceae</taxon>
        <taxon>Aquipuribacter</taxon>
    </lineage>
</organism>
<proteinExistence type="predicted"/>
<evidence type="ECO:0000313" key="2">
    <source>
        <dbReference type="Proteomes" id="UP001596122"/>
    </source>
</evidence>
<name>A0ABW0GQL1_9MICO</name>
<sequence>MPLVDVVDDTFVRAAPAAVRAMTRPAWEGWLDAGPGARLALVRAEERGVEGVRWEATARTGRGRGSVRWAGTAEVWLEPAWGGTVVHLFVRLDPVPPVGPVGPVSGVSPAGGVPVPARHARRLPDALRRSWKRGLVGVQVDPTAGPRS</sequence>
<gene>
    <name evidence="1" type="ORF">ACFPJ6_15990</name>
</gene>
<evidence type="ECO:0008006" key="3">
    <source>
        <dbReference type="Google" id="ProtNLM"/>
    </source>
</evidence>
<dbReference type="Proteomes" id="UP001596122">
    <property type="component" value="Unassembled WGS sequence"/>
</dbReference>
<dbReference type="RefSeq" id="WP_340271241.1">
    <property type="nucleotide sequence ID" value="NZ_JBBEOG010000010.1"/>
</dbReference>
<comment type="caution">
    <text evidence="1">The sequence shown here is derived from an EMBL/GenBank/DDBJ whole genome shotgun (WGS) entry which is preliminary data.</text>
</comment>
<accession>A0ABW0GQL1</accession>
<dbReference type="EMBL" id="JBHSLD010000015">
    <property type="protein sequence ID" value="MFC5382269.1"/>
    <property type="molecule type" value="Genomic_DNA"/>
</dbReference>
<keyword evidence="2" id="KW-1185">Reference proteome</keyword>
<protein>
    <recommendedName>
        <fullName evidence="3">Polyketide cyclase / dehydrase and lipid transport</fullName>
    </recommendedName>
</protein>